<dbReference type="Gene3D" id="3.40.190.10">
    <property type="entry name" value="Periplasmic binding protein-like II"/>
    <property type="match status" value="2"/>
</dbReference>
<sequence>MNPSVFKRSRSVFCLLMGLTLGMTFPTGAIAMEKVIVFHAGSLTVPLAQIEKDFEAANPGIDVLREAGGSTKMARMISELGKPADIMASADYKVIDKTLIPAKADWNIRFATNQLVLCYTDNSRYADTINADNWTDILLKKDVVWGHSDPNLDPCGYRSLMVLQLAEKFYRQPGLYDRLIANRPEKNVRPKSVELVSMLKTGNMDYAWEYLSVAIQHELKYLTLDDHINLGNYQYDEFYKQAQVKVTGKKPGTWMTRTGQSVTYGITLVKDAPNPTGATRFLEYLLAADGGLKVLKEMGQPPFIPCRVTSQAVKDGLPGSLPSLVEVRE</sequence>
<proteinExistence type="inferred from homology"/>
<comment type="similarity">
    <text evidence="1">Belongs to the bacterial solute-binding protein 1 family. WtpA subfamily.</text>
</comment>
<dbReference type="Proteomes" id="UP000422108">
    <property type="component" value="Chromosome"/>
</dbReference>
<protein>
    <submittedName>
        <fullName evidence="2">Tungstate ABC transporter substrate-binding protein WtpA</fullName>
    </submittedName>
</protein>
<dbReference type="GO" id="GO:0015689">
    <property type="term" value="P:molybdate ion transport"/>
    <property type="evidence" value="ECO:0007669"/>
    <property type="project" value="TreeGrafter"/>
</dbReference>
<dbReference type="PANTHER" id="PTHR30632">
    <property type="entry name" value="MOLYBDATE-BINDING PERIPLASMIC PROTEIN"/>
    <property type="match status" value="1"/>
</dbReference>
<dbReference type="NCBIfam" id="NF003196">
    <property type="entry name" value="PRK04168.1"/>
    <property type="match status" value="1"/>
</dbReference>
<dbReference type="NCBIfam" id="TIGR03730">
    <property type="entry name" value="tungstate_WtpA"/>
    <property type="match status" value="1"/>
</dbReference>
<accession>A0A5K8AH22</accession>
<dbReference type="InterPro" id="IPR022498">
    <property type="entry name" value="ABC_trnspt_W-bd_WtpA"/>
</dbReference>
<evidence type="ECO:0000256" key="1">
    <source>
        <dbReference type="ARBA" id="ARBA00009438"/>
    </source>
</evidence>
<keyword evidence="3" id="KW-1185">Reference proteome</keyword>
<evidence type="ECO:0000313" key="2">
    <source>
        <dbReference type="EMBL" id="BBO91160.1"/>
    </source>
</evidence>
<reference evidence="2 3" key="1">
    <citation type="submission" date="2019-11" db="EMBL/GenBank/DDBJ databases">
        <title>Comparative genomics of hydrocarbon-degrading Desulfosarcina strains.</title>
        <authorList>
            <person name="Watanabe M."/>
            <person name="Kojima H."/>
            <person name="Fukui M."/>
        </authorList>
    </citation>
    <scope>NUCLEOTIDE SEQUENCE [LARGE SCALE GENOMIC DNA]</scope>
    <source>
        <strain evidence="3">oXyS1</strain>
    </source>
</reference>
<dbReference type="GO" id="GO:0030973">
    <property type="term" value="F:molybdate ion binding"/>
    <property type="evidence" value="ECO:0007669"/>
    <property type="project" value="TreeGrafter"/>
</dbReference>
<dbReference type="Pfam" id="PF13531">
    <property type="entry name" value="SBP_bac_11"/>
    <property type="match status" value="1"/>
</dbReference>
<gene>
    <name evidence="2" type="ORF">DSCOOX_43400</name>
</gene>
<dbReference type="RefSeq" id="WP_155312118.1">
    <property type="nucleotide sequence ID" value="NZ_AP021879.1"/>
</dbReference>
<dbReference type="PANTHER" id="PTHR30632:SF16">
    <property type="entry name" value="MOLYBDATE_TUNGSTATE-BINDING PROTEIN WTPA"/>
    <property type="match status" value="1"/>
</dbReference>
<dbReference type="EMBL" id="AP021879">
    <property type="protein sequence ID" value="BBO91160.1"/>
    <property type="molecule type" value="Genomic_DNA"/>
</dbReference>
<evidence type="ECO:0000313" key="3">
    <source>
        <dbReference type="Proteomes" id="UP000422108"/>
    </source>
</evidence>
<dbReference type="InterPro" id="IPR050682">
    <property type="entry name" value="ModA/WtpA"/>
</dbReference>
<dbReference type="SUPFAM" id="SSF53850">
    <property type="entry name" value="Periplasmic binding protein-like II"/>
    <property type="match status" value="1"/>
</dbReference>
<dbReference type="AlphaFoldDB" id="A0A5K8AH22"/>
<organism evidence="2 3">
    <name type="scientific">Desulfosarcina ovata subsp. ovata</name>
    <dbReference type="NCBI Taxonomy" id="2752305"/>
    <lineage>
        <taxon>Bacteria</taxon>
        <taxon>Pseudomonadati</taxon>
        <taxon>Thermodesulfobacteriota</taxon>
        <taxon>Desulfobacteria</taxon>
        <taxon>Desulfobacterales</taxon>
        <taxon>Desulfosarcinaceae</taxon>
        <taxon>Desulfosarcina</taxon>
    </lineage>
</organism>
<dbReference type="CDD" id="cd13540">
    <property type="entry name" value="PBP2_ModA_WtpA"/>
    <property type="match status" value="1"/>
</dbReference>
<name>A0A5K8AH22_9BACT</name>
<dbReference type="GO" id="GO:1901359">
    <property type="term" value="F:tungstate binding"/>
    <property type="evidence" value="ECO:0007669"/>
    <property type="project" value="InterPro"/>
</dbReference>